<protein>
    <recommendedName>
        <fullName evidence="5">Sec-independent protein translocase protein TatC</fullName>
    </recommendedName>
</protein>
<comment type="similarity">
    <text evidence="5">Belongs to the TatC family.</text>
</comment>
<sequence length="384" mass="42388">MSDQAPGTEQELGFLAHLYELRDRLLRIVLVVGILFLVLMPFAQDLYNWLAYPLASQMPDGEKLVSIKPAGPFLVPFKLALLAAFLIALPFVLFQIWSFVAPGLYKHEKRLAIPMLISSTLLFYCGIAFAYFVLLPLVFSILPQFTPEVANYMPDIGHYMDFVMTLFVAFGIGFEMPVATILLIATGMATRESLAKKRPYVVVGAFIVGMLLTPPDVISQLLLAIPMWLLFEVGLLASVLFKKQIETANKEKETREQAERDAEDAEYAQATSNSSVAPVESPFEAAKAAGAAGAAAAGTADADTAQEDALLWEDDKYSYAEEVNPDELQFEETDEYRPLTDEEMDAELARIEAEEAEMDIEDDDTKLAEEPEASDSDDSGKPKA</sequence>
<dbReference type="AlphaFoldDB" id="A0A6S6UKG2"/>
<organism evidence="7">
    <name type="scientific">uncultured Thiotrichaceae bacterium</name>
    <dbReference type="NCBI Taxonomy" id="298394"/>
    <lineage>
        <taxon>Bacteria</taxon>
        <taxon>Pseudomonadati</taxon>
        <taxon>Pseudomonadota</taxon>
        <taxon>Gammaproteobacteria</taxon>
        <taxon>Thiotrichales</taxon>
        <taxon>Thiotrichaceae</taxon>
        <taxon>environmental samples</taxon>
    </lineage>
</organism>
<evidence type="ECO:0000256" key="6">
    <source>
        <dbReference type="SAM" id="MobiDB-lite"/>
    </source>
</evidence>
<reference evidence="7" key="1">
    <citation type="submission" date="2020-01" db="EMBL/GenBank/DDBJ databases">
        <authorList>
            <person name="Meier V. D."/>
            <person name="Meier V D."/>
        </authorList>
    </citation>
    <scope>NUCLEOTIDE SEQUENCE</scope>
    <source>
        <strain evidence="7">HLG_WM_MAG_09</strain>
    </source>
</reference>
<comment type="function">
    <text evidence="5">Part of the twin-arginine translocation (Tat) system that transports large folded proteins containing a characteristic twin-arginine motif in their signal peptide across membranes. Together with TatB, TatC is part of a receptor directly interacting with Tat signal peptides.</text>
</comment>
<comment type="subcellular location">
    <subcellularLocation>
        <location evidence="5">Cell membrane</location>
        <topology evidence="5">Multi-pass membrane protein</topology>
    </subcellularLocation>
    <subcellularLocation>
        <location evidence="1">Membrane</location>
        <topology evidence="1">Multi-pass membrane protein</topology>
    </subcellularLocation>
</comment>
<proteinExistence type="inferred from homology"/>
<dbReference type="PANTHER" id="PTHR30371">
    <property type="entry name" value="SEC-INDEPENDENT PROTEIN TRANSLOCASE PROTEIN TATC"/>
    <property type="match status" value="1"/>
</dbReference>
<evidence type="ECO:0000256" key="3">
    <source>
        <dbReference type="ARBA" id="ARBA00022989"/>
    </source>
</evidence>
<dbReference type="EMBL" id="CACVAT010000582">
    <property type="protein sequence ID" value="CAA6830407.1"/>
    <property type="molecule type" value="Genomic_DNA"/>
</dbReference>
<feature type="transmembrane region" description="Helical" evidence="5">
    <location>
        <begin position="162"/>
        <end position="186"/>
    </location>
</feature>
<dbReference type="GO" id="GO:0043953">
    <property type="term" value="P:protein transport by the Tat complex"/>
    <property type="evidence" value="ECO:0007669"/>
    <property type="project" value="UniProtKB-UniRule"/>
</dbReference>
<keyword evidence="4 5" id="KW-0472">Membrane</keyword>
<gene>
    <name evidence="5" type="primary">tatC</name>
    <name evidence="7" type="ORF">HELGO_WM60949</name>
</gene>
<accession>A0A6S6UKG2</accession>
<dbReference type="Pfam" id="PF00902">
    <property type="entry name" value="TatC"/>
    <property type="match status" value="1"/>
</dbReference>
<feature type="transmembrane region" description="Helical" evidence="5">
    <location>
        <begin position="121"/>
        <end position="142"/>
    </location>
</feature>
<name>A0A6S6UKG2_9GAMM</name>
<dbReference type="NCBIfam" id="TIGR00945">
    <property type="entry name" value="tatC"/>
    <property type="match status" value="1"/>
</dbReference>
<dbReference type="HAMAP" id="MF_00902">
    <property type="entry name" value="TatC"/>
    <property type="match status" value="1"/>
</dbReference>
<dbReference type="GO" id="GO:0065002">
    <property type="term" value="P:intracellular protein transmembrane transport"/>
    <property type="evidence" value="ECO:0007669"/>
    <property type="project" value="TreeGrafter"/>
</dbReference>
<dbReference type="GO" id="GO:0009977">
    <property type="term" value="F:proton motive force dependent protein transmembrane transporter activity"/>
    <property type="evidence" value="ECO:0007669"/>
    <property type="project" value="TreeGrafter"/>
</dbReference>
<keyword evidence="3 5" id="KW-1133">Transmembrane helix</keyword>
<keyword evidence="5" id="KW-1003">Cell membrane</keyword>
<feature type="compositionally biased region" description="Basic and acidic residues" evidence="6">
    <location>
        <begin position="250"/>
        <end position="260"/>
    </location>
</feature>
<evidence type="ECO:0000256" key="1">
    <source>
        <dbReference type="ARBA" id="ARBA00004141"/>
    </source>
</evidence>
<feature type="compositionally biased region" description="Acidic residues" evidence="6">
    <location>
        <begin position="354"/>
        <end position="377"/>
    </location>
</feature>
<feature type="region of interest" description="Disordered" evidence="6">
    <location>
        <begin position="353"/>
        <end position="384"/>
    </location>
</feature>
<keyword evidence="2 5" id="KW-0812">Transmembrane</keyword>
<evidence type="ECO:0000256" key="4">
    <source>
        <dbReference type="ARBA" id="ARBA00023136"/>
    </source>
</evidence>
<dbReference type="PANTHER" id="PTHR30371:SF0">
    <property type="entry name" value="SEC-INDEPENDENT PROTEIN TRANSLOCASE PROTEIN TATC, CHLOROPLASTIC-RELATED"/>
    <property type="match status" value="1"/>
</dbReference>
<feature type="region of interest" description="Disordered" evidence="6">
    <location>
        <begin position="250"/>
        <end position="279"/>
    </location>
</feature>
<dbReference type="PRINTS" id="PR01840">
    <property type="entry name" value="TATCFAMILY"/>
</dbReference>
<keyword evidence="5" id="KW-0813">Transport</keyword>
<keyword evidence="5" id="KW-0811">Translocation</keyword>
<dbReference type="InterPro" id="IPR002033">
    <property type="entry name" value="TatC"/>
</dbReference>
<feature type="transmembrane region" description="Helical" evidence="5">
    <location>
        <begin position="25"/>
        <end position="43"/>
    </location>
</feature>
<evidence type="ECO:0000256" key="5">
    <source>
        <dbReference type="HAMAP-Rule" id="MF_00902"/>
    </source>
</evidence>
<comment type="subunit">
    <text evidence="5">The Tat system comprises two distinct complexes: a TatABC complex, containing multiple copies of TatA, TatB and TatC subunits, and a separate TatA complex, containing only TatA subunits. Substrates initially bind to the TatABC complex, which probably triggers association of the separate TatA complex to form the active translocon.</text>
</comment>
<feature type="transmembrane region" description="Helical" evidence="5">
    <location>
        <begin position="198"/>
        <end position="215"/>
    </location>
</feature>
<evidence type="ECO:0000256" key="2">
    <source>
        <dbReference type="ARBA" id="ARBA00022692"/>
    </source>
</evidence>
<dbReference type="GO" id="GO:0033281">
    <property type="term" value="C:TAT protein transport complex"/>
    <property type="evidence" value="ECO:0007669"/>
    <property type="project" value="UniProtKB-UniRule"/>
</dbReference>
<evidence type="ECO:0000313" key="7">
    <source>
        <dbReference type="EMBL" id="CAA6830407.1"/>
    </source>
</evidence>
<feature type="transmembrane region" description="Helical" evidence="5">
    <location>
        <begin position="221"/>
        <end position="241"/>
    </location>
</feature>
<dbReference type="InterPro" id="IPR019820">
    <property type="entry name" value="Sec-indep_translocase_CS"/>
</dbReference>
<dbReference type="PROSITE" id="PS01218">
    <property type="entry name" value="TATC"/>
    <property type="match status" value="1"/>
</dbReference>
<keyword evidence="5" id="KW-0653">Protein transport</keyword>
<feature type="transmembrane region" description="Helical" evidence="5">
    <location>
        <begin position="79"/>
        <end position="100"/>
    </location>
</feature>